<gene>
    <name evidence="8" type="ORF">COV72_04240</name>
</gene>
<evidence type="ECO:0000256" key="3">
    <source>
        <dbReference type="ARBA" id="ARBA00022692"/>
    </source>
</evidence>
<keyword evidence="5 6" id="KW-0472">Membrane</keyword>
<sequence length="375" mass="41142">MLKAPNYRIFCLIGIIIAFNVAAISAIIPGVAETMGKSEFASGSIIWAYMIPYGICALFYGPLSRRFQIKSILLACLGLFSLFSFLSSTAKSLEILFVFRFFTGVFAAAMTPLTLICIAHTFKLNERGKAVGTFFSITFISSLSGLFLSGIISWRLIFLIPAIIAAVTFALVFLFFKNTGIASDGPVSRYIQALKTPKIVRVFCYIFLVSLLYHLARQWMGVYLHIEHALSKFTISMLLTTVSFAGIFGEFFGGLTADKKGRVFTLSIGAFFMSISIIMLPNAEKIIPLAIIMFTWGLGWTINHSGLSTYLTDMPKPYLQEVSSLNSSVRFLAGGLGAALGTILMQKSFSLTFIAIGIILLLLSLSSKLMLNHNT</sequence>
<feature type="domain" description="Major facilitator superfamily (MFS) profile" evidence="7">
    <location>
        <begin position="6"/>
        <end position="375"/>
    </location>
</feature>
<dbReference type="Proteomes" id="UP000229641">
    <property type="component" value="Unassembled WGS sequence"/>
</dbReference>
<evidence type="ECO:0000256" key="2">
    <source>
        <dbReference type="ARBA" id="ARBA00022475"/>
    </source>
</evidence>
<keyword evidence="3 6" id="KW-0812">Transmembrane</keyword>
<dbReference type="Gene3D" id="1.20.1250.20">
    <property type="entry name" value="MFS general substrate transporter like domains"/>
    <property type="match status" value="1"/>
</dbReference>
<dbReference type="GO" id="GO:0005886">
    <property type="term" value="C:plasma membrane"/>
    <property type="evidence" value="ECO:0007669"/>
    <property type="project" value="UniProtKB-SubCell"/>
</dbReference>
<reference evidence="8 9" key="1">
    <citation type="submission" date="2017-09" db="EMBL/GenBank/DDBJ databases">
        <title>Depth-based differentiation of microbial function through sediment-hosted aquifers and enrichment of novel symbionts in the deep terrestrial subsurface.</title>
        <authorList>
            <person name="Probst A.J."/>
            <person name="Ladd B."/>
            <person name="Jarett J.K."/>
            <person name="Geller-Mcgrath D.E."/>
            <person name="Sieber C.M."/>
            <person name="Emerson J.B."/>
            <person name="Anantharaman K."/>
            <person name="Thomas B.C."/>
            <person name="Malmstrom R."/>
            <person name="Stieglmeier M."/>
            <person name="Klingl A."/>
            <person name="Woyke T."/>
            <person name="Ryan C.M."/>
            <person name="Banfield J.F."/>
        </authorList>
    </citation>
    <scope>NUCLEOTIDE SEQUENCE [LARGE SCALE GENOMIC DNA]</scope>
    <source>
        <strain evidence="8">CG11_big_fil_rev_8_21_14_0_20_42_13</strain>
    </source>
</reference>
<dbReference type="GO" id="GO:0022857">
    <property type="term" value="F:transmembrane transporter activity"/>
    <property type="evidence" value="ECO:0007669"/>
    <property type="project" value="InterPro"/>
</dbReference>
<dbReference type="EMBL" id="PCWA01000064">
    <property type="protein sequence ID" value="PIQ89217.1"/>
    <property type="molecule type" value="Genomic_DNA"/>
</dbReference>
<feature type="transmembrane region" description="Helical" evidence="6">
    <location>
        <begin position="236"/>
        <end position="256"/>
    </location>
</feature>
<organism evidence="8 9">
    <name type="scientific">Candidatus Ghiorseimicrobium undicola</name>
    <dbReference type="NCBI Taxonomy" id="1974746"/>
    <lineage>
        <taxon>Bacteria</taxon>
        <taxon>Pseudomonadati</taxon>
        <taxon>Candidatus Omnitrophota</taxon>
        <taxon>Candidatus Ghiorseimicrobium</taxon>
    </lineage>
</organism>
<evidence type="ECO:0000256" key="1">
    <source>
        <dbReference type="ARBA" id="ARBA00004651"/>
    </source>
</evidence>
<feature type="transmembrane region" description="Helical" evidence="6">
    <location>
        <begin position="96"/>
        <end position="118"/>
    </location>
</feature>
<dbReference type="InterPro" id="IPR050189">
    <property type="entry name" value="MFS_Efflux_Transporters"/>
</dbReference>
<dbReference type="InterPro" id="IPR036259">
    <property type="entry name" value="MFS_trans_sf"/>
</dbReference>
<dbReference type="AlphaFoldDB" id="A0A2H0LXW6"/>
<feature type="transmembrane region" description="Helical" evidence="6">
    <location>
        <begin position="199"/>
        <end position="216"/>
    </location>
</feature>
<comment type="caution">
    <text evidence="8">The sequence shown here is derived from an EMBL/GenBank/DDBJ whole genome shotgun (WGS) entry which is preliminary data.</text>
</comment>
<feature type="transmembrane region" description="Helical" evidence="6">
    <location>
        <begin position="130"/>
        <end position="152"/>
    </location>
</feature>
<feature type="transmembrane region" description="Helical" evidence="6">
    <location>
        <begin position="72"/>
        <end position="90"/>
    </location>
</feature>
<feature type="transmembrane region" description="Helical" evidence="6">
    <location>
        <begin position="286"/>
        <end position="307"/>
    </location>
</feature>
<evidence type="ECO:0000256" key="4">
    <source>
        <dbReference type="ARBA" id="ARBA00022989"/>
    </source>
</evidence>
<dbReference type="InterPro" id="IPR011701">
    <property type="entry name" value="MFS"/>
</dbReference>
<dbReference type="Pfam" id="PF07690">
    <property type="entry name" value="MFS_1"/>
    <property type="match status" value="1"/>
</dbReference>
<name>A0A2H0LXW6_9BACT</name>
<dbReference type="PANTHER" id="PTHR43124">
    <property type="entry name" value="PURINE EFFLUX PUMP PBUE"/>
    <property type="match status" value="1"/>
</dbReference>
<dbReference type="InterPro" id="IPR020846">
    <property type="entry name" value="MFS_dom"/>
</dbReference>
<feature type="transmembrane region" description="Helical" evidence="6">
    <location>
        <begin position="7"/>
        <end position="28"/>
    </location>
</feature>
<feature type="transmembrane region" description="Helical" evidence="6">
    <location>
        <begin position="328"/>
        <end position="345"/>
    </location>
</feature>
<keyword evidence="4 6" id="KW-1133">Transmembrane helix</keyword>
<feature type="transmembrane region" description="Helical" evidence="6">
    <location>
        <begin position="263"/>
        <end position="280"/>
    </location>
</feature>
<evidence type="ECO:0000313" key="8">
    <source>
        <dbReference type="EMBL" id="PIQ89217.1"/>
    </source>
</evidence>
<evidence type="ECO:0000256" key="6">
    <source>
        <dbReference type="SAM" id="Phobius"/>
    </source>
</evidence>
<evidence type="ECO:0000256" key="5">
    <source>
        <dbReference type="ARBA" id="ARBA00023136"/>
    </source>
</evidence>
<feature type="transmembrane region" description="Helical" evidence="6">
    <location>
        <begin position="158"/>
        <end position="178"/>
    </location>
</feature>
<keyword evidence="2" id="KW-1003">Cell membrane</keyword>
<evidence type="ECO:0000313" key="9">
    <source>
        <dbReference type="Proteomes" id="UP000229641"/>
    </source>
</evidence>
<proteinExistence type="predicted"/>
<evidence type="ECO:0000259" key="7">
    <source>
        <dbReference type="PROSITE" id="PS50850"/>
    </source>
</evidence>
<dbReference type="SUPFAM" id="SSF103473">
    <property type="entry name" value="MFS general substrate transporter"/>
    <property type="match status" value="1"/>
</dbReference>
<comment type="subcellular location">
    <subcellularLocation>
        <location evidence="1">Cell membrane</location>
        <topology evidence="1">Multi-pass membrane protein</topology>
    </subcellularLocation>
</comment>
<feature type="transmembrane region" description="Helical" evidence="6">
    <location>
        <begin position="351"/>
        <end position="371"/>
    </location>
</feature>
<dbReference type="PROSITE" id="PS50850">
    <property type="entry name" value="MFS"/>
    <property type="match status" value="1"/>
</dbReference>
<accession>A0A2H0LXW6</accession>
<dbReference type="PANTHER" id="PTHR43124:SF3">
    <property type="entry name" value="CHLORAMPHENICOL EFFLUX PUMP RV0191"/>
    <property type="match status" value="1"/>
</dbReference>
<feature type="transmembrane region" description="Helical" evidence="6">
    <location>
        <begin position="40"/>
        <end position="60"/>
    </location>
</feature>
<protein>
    <recommendedName>
        <fullName evidence="7">Major facilitator superfamily (MFS) profile domain-containing protein</fullName>
    </recommendedName>
</protein>